<dbReference type="PROSITE" id="PS50843">
    <property type="entry name" value="EXPANSIN_CBD"/>
    <property type="match status" value="1"/>
</dbReference>
<dbReference type="OrthoDB" id="584829at2759"/>
<evidence type="ECO:0000256" key="8">
    <source>
        <dbReference type="RuleBase" id="RU365023"/>
    </source>
</evidence>
<dbReference type="SUPFAM" id="SSF50685">
    <property type="entry name" value="Barwin-like endoglucanases"/>
    <property type="match status" value="1"/>
</dbReference>
<dbReference type="CDD" id="cd22274">
    <property type="entry name" value="DPBB_EXPA_N"/>
    <property type="match status" value="1"/>
</dbReference>
<comment type="function">
    <text evidence="8">Causes loosening and extension of plant cell walls by disrupting non-covalent bonding between cellulose microfibrils and matrix glucans. No enzymatic activity has been found.</text>
</comment>
<feature type="domain" description="Expansin-like EG45" evidence="9">
    <location>
        <begin position="45"/>
        <end position="161"/>
    </location>
</feature>
<dbReference type="PANTHER" id="PTHR31867">
    <property type="entry name" value="EXPANSIN-A15"/>
    <property type="match status" value="1"/>
</dbReference>
<dbReference type="KEGG" id="sbi:8059324"/>
<evidence type="ECO:0000259" key="9">
    <source>
        <dbReference type="PROSITE" id="PS50842"/>
    </source>
</evidence>
<dbReference type="InterPro" id="IPR009009">
    <property type="entry name" value="RlpA-like_DPBB"/>
</dbReference>
<dbReference type="Gene3D" id="2.60.40.760">
    <property type="entry name" value="Expansin, cellulose-binding-like domain"/>
    <property type="match status" value="1"/>
</dbReference>
<dbReference type="Pfam" id="PF01357">
    <property type="entry name" value="Expansin_C"/>
    <property type="match status" value="1"/>
</dbReference>
<keyword evidence="3 8" id="KW-0964">Secreted</keyword>
<dbReference type="Proteomes" id="UP000807115">
    <property type="component" value="Chromosome 1"/>
</dbReference>
<dbReference type="Gramene" id="EER91568">
    <property type="protein sequence ID" value="EER91568"/>
    <property type="gene ID" value="SORBI_3001G237800"/>
</dbReference>
<evidence type="ECO:0000256" key="3">
    <source>
        <dbReference type="ARBA" id="ARBA00022525"/>
    </source>
</evidence>
<dbReference type="SMART" id="SM00837">
    <property type="entry name" value="DPBB_1"/>
    <property type="match status" value="1"/>
</dbReference>
<protein>
    <recommendedName>
        <fullName evidence="8">Expansin</fullName>
    </recommendedName>
</protein>
<dbReference type="InterPro" id="IPR007112">
    <property type="entry name" value="Expansin/allergen_DPBB_dom"/>
</dbReference>
<dbReference type="AlphaFoldDB" id="A0A921UYE5"/>
<feature type="signal peptide" evidence="8">
    <location>
        <begin position="1"/>
        <end position="26"/>
    </location>
</feature>
<comment type="caution">
    <text evidence="11">The sequence shown here is derived from an EMBL/GenBank/DDBJ whole genome shotgun (WGS) entry which is preliminary data.</text>
</comment>
<organism evidence="11 12">
    <name type="scientific">Sorghum bicolor</name>
    <name type="common">Sorghum</name>
    <name type="synonym">Sorghum vulgare</name>
    <dbReference type="NCBI Taxonomy" id="4558"/>
    <lineage>
        <taxon>Eukaryota</taxon>
        <taxon>Viridiplantae</taxon>
        <taxon>Streptophyta</taxon>
        <taxon>Embryophyta</taxon>
        <taxon>Tracheophyta</taxon>
        <taxon>Spermatophyta</taxon>
        <taxon>Magnoliopsida</taxon>
        <taxon>Liliopsida</taxon>
        <taxon>Poales</taxon>
        <taxon>Poaceae</taxon>
        <taxon>PACMAD clade</taxon>
        <taxon>Panicoideae</taxon>
        <taxon>Andropogonodae</taxon>
        <taxon>Andropogoneae</taxon>
        <taxon>Sorghinae</taxon>
        <taxon>Sorghum</taxon>
    </lineage>
</organism>
<dbReference type="InterPro" id="IPR007118">
    <property type="entry name" value="Expan_Lol_pI"/>
</dbReference>
<gene>
    <name evidence="11" type="ORF">BDA96_01G252400</name>
</gene>
<dbReference type="EMBL" id="CM027680">
    <property type="protein sequence ID" value="KAG0549399.1"/>
    <property type="molecule type" value="Genomic_DNA"/>
</dbReference>
<proteinExistence type="inferred from homology"/>
<evidence type="ECO:0000313" key="11">
    <source>
        <dbReference type="EMBL" id="KAG0549399.1"/>
    </source>
</evidence>
<dbReference type="InterPro" id="IPR036908">
    <property type="entry name" value="RlpA-like_sf"/>
</dbReference>
<sequence length="256" mass="26947">METPKPLAVVFLAVVALAAAPPAVDAWSRGTATFYGGGDASGTMGGACGYGNLYATGYGQYTAALSQVLYNDGASCGQCYQISCDPQTDARWCRQGAGPVTVSATNLCPPNYAYSGSNGGWCNPPRAHFDMSQPAWLKIGIYQGGIIPVLYQRVPCVKQGGVRFTITGFNHYELVLISNVAGSGSVASAWVQGANTNRVPMSRNWGANWQSLAGIAGQALTFGVTSTGGQSIVFPYVVPQNWVFGMSFTSNLQFSY</sequence>
<dbReference type="GO" id="GO:0016020">
    <property type="term" value="C:membrane"/>
    <property type="evidence" value="ECO:0007669"/>
    <property type="project" value="UniProtKB-SubCell"/>
</dbReference>
<dbReference type="PRINTS" id="PR01226">
    <property type="entry name" value="EXPANSIN"/>
</dbReference>
<comment type="similarity">
    <text evidence="1 8">Belongs to the expansin family. Expansin A subfamily.</text>
</comment>
<dbReference type="Pfam" id="PF03330">
    <property type="entry name" value="DPBB_1"/>
    <property type="match status" value="1"/>
</dbReference>
<evidence type="ECO:0000313" key="12">
    <source>
        <dbReference type="Proteomes" id="UP000807115"/>
    </source>
</evidence>
<dbReference type="PROSITE" id="PS50842">
    <property type="entry name" value="EXPANSIN_EG45"/>
    <property type="match status" value="1"/>
</dbReference>
<evidence type="ECO:0000256" key="6">
    <source>
        <dbReference type="ARBA" id="ARBA00023180"/>
    </source>
</evidence>
<dbReference type="PRINTS" id="PR01225">
    <property type="entry name" value="EXPANSNFAMLY"/>
</dbReference>
<dbReference type="Gene3D" id="2.40.40.10">
    <property type="entry name" value="RlpA-like domain"/>
    <property type="match status" value="1"/>
</dbReference>
<accession>A0A921UYE5</accession>
<reference evidence="11" key="1">
    <citation type="journal article" date="2019" name="BMC Genomics">
        <title>A new reference genome for Sorghum bicolor reveals high levels of sequence similarity between sweet and grain genotypes: implications for the genetics of sugar metabolism.</title>
        <authorList>
            <person name="Cooper E.A."/>
            <person name="Brenton Z.W."/>
            <person name="Flinn B.S."/>
            <person name="Jenkins J."/>
            <person name="Shu S."/>
            <person name="Flowers D."/>
            <person name="Luo F."/>
            <person name="Wang Y."/>
            <person name="Xia P."/>
            <person name="Barry K."/>
            <person name="Daum C."/>
            <person name="Lipzen A."/>
            <person name="Yoshinaga Y."/>
            <person name="Schmutz J."/>
            <person name="Saski C."/>
            <person name="Vermerris W."/>
            <person name="Kresovich S."/>
        </authorList>
    </citation>
    <scope>NUCLEOTIDE SEQUENCE</scope>
</reference>
<keyword evidence="5" id="KW-0472">Membrane</keyword>
<evidence type="ECO:0000259" key="10">
    <source>
        <dbReference type="PROSITE" id="PS50843"/>
    </source>
</evidence>
<evidence type="ECO:0000256" key="5">
    <source>
        <dbReference type="ARBA" id="ARBA00023136"/>
    </source>
</evidence>
<reference evidence="11" key="2">
    <citation type="submission" date="2020-10" db="EMBL/GenBank/DDBJ databases">
        <authorList>
            <person name="Cooper E.A."/>
            <person name="Brenton Z.W."/>
            <person name="Flinn B.S."/>
            <person name="Jenkins J."/>
            <person name="Shu S."/>
            <person name="Flowers D."/>
            <person name="Luo F."/>
            <person name="Wang Y."/>
            <person name="Xia P."/>
            <person name="Barry K."/>
            <person name="Daum C."/>
            <person name="Lipzen A."/>
            <person name="Yoshinaga Y."/>
            <person name="Schmutz J."/>
            <person name="Saski C."/>
            <person name="Vermerris W."/>
            <person name="Kresovich S."/>
        </authorList>
    </citation>
    <scope>NUCLEOTIDE SEQUENCE</scope>
</reference>
<evidence type="ECO:0000256" key="2">
    <source>
        <dbReference type="ARBA" id="ARBA00022512"/>
    </source>
</evidence>
<name>A0A921UYE5_SORBI</name>
<dbReference type="GO" id="GO:0009664">
    <property type="term" value="P:plant-type cell wall organization"/>
    <property type="evidence" value="ECO:0007669"/>
    <property type="project" value="InterPro"/>
</dbReference>
<keyword evidence="6" id="KW-0325">Glycoprotein</keyword>
<dbReference type="InterPro" id="IPR007117">
    <property type="entry name" value="Expansin_CBD"/>
</dbReference>
<keyword evidence="2 8" id="KW-0134">Cell wall</keyword>
<dbReference type="GO" id="GO:0005576">
    <property type="term" value="C:extracellular region"/>
    <property type="evidence" value="ECO:0007669"/>
    <property type="project" value="InterPro"/>
</dbReference>
<dbReference type="OMA" id="RVSCVKQ"/>
<evidence type="ECO:0000256" key="7">
    <source>
        <dbReference type="ARBA" id="ARBA00023316"/>
    </source>
</evidence>
<feature type="chain" id="PRO_5038169017" description="Expansin" evidence="8">
    <location>
        <begin position="27"/>
        <end position="256"/>
    </location>
</feature>
<keyword evidence="4 8" id="KW-0732">Signal</keyword>
<dbReference type="InterPro" id="IPR002963">
    <property type="entry name" value="Expansin"/>
</dbReference>
<keyword evidence="7 8" id="KW-0961">Cell wall biogenesis/degradation</keyword>
<feature type="domain" description="Expansin-like CBD" evidence="10">
    <location>
        <begin position="171"/>
        <end position="250"/>
    </location>
</feature>
<evidence type="ECO:0000256" key="1">
    <source>
        <dbReference type="ARBA" id="ARBA00005392"/>
    </source>
</evidence>
<comment type="subcellular location">
    <subcellularLocation>
        <location evidence="8">Secreted</location>
        <location evidence="8">Cell wall</location>
    </subcellularLocation>
    <subcellularLocation>
        <location evidence="8">Membrane</location>
        <topology evidence="8">Peripheral membrane protein</topology>
    </subcellularLocation>
</comment>
<evidence type="ECO:0000256" key="4">
    <source>
        <dbReference type="ARBA" id="ARBA00022729"/>
    </source>
</evidence>
<dbReference type="SUPFAM" id="SSF49590">
    <property type="entry name" value="PHL pollen allergen"/>
    <property type="match status" value="1"/>
</dbReference>
<dbReference type="InterPro" id="IPR036749">
    <property type="entry name" value="Expansin_CBD_sf"/>
</dbReference>